<protein>
    <recommendedName>
        <fullName evidence="4">LisH domain-containing protein</fullName>
    </recommendedName>
</protein>
<evidence type="ECO:0000313" key="2">
    <source>
        <dbReference type="EMBL" id="CAH0693179.1"/>
    </source>
</evidence>
<feature type="compositionally biased region" description="Basic residues" evidence="1">
    <location>
        <begin position="966"/>
        <end position="975"/>
    </location>
</feature>
<dbReference type="EMBL" id="OU963901">
    <property type="protein sequence ID" value="CAH0693179.1"/>
    <property type="molecule type" value="Genomic_DNA"/>
</dbReference>
<evidence type="ECO:0000256" key="1">
    <source>
        <dbReference type="SAM" id="MobiDB-lite"/>
    </source>
</evidence>
<feature type="compositionally biased region" description="Basic and acidic residues" evidence="1">
    <location>
        <begin position="665"/>
        <end position="678"/>
    </location>
</feature>
<feature type="compositionally biased region" description="Basic and acidic residues" evidence="1">
    <location>
        <begin position="870"/>
        <end position="879"/>
    </location>
</feature>
<feature type="compositionally biased region" description="Polar residues" evidence="1">
    <location>
        <begin position="1032"/>
        <end position="1043"/>
    </location>
</feature>
<feature type="compositionally biased region" description="Basic and acidic residues" evidence="1">
    <location>
        <begin position="1076"/>
        <end position="1090"/>
    </location>
</feature>
<evidence type="ECO:0000313" key="3">
    <source>
        <dbReference type="Proteomes" id="UP001153292"/>
    </source>
</evidence>
<feature type="region of interest" description="Disordered" evidence="1">
    <location>
        <begin position="853"/>
        <end position="883"/>
    </location>
</feature>
<proteinExistence type="predicted"/>
<keyword evidence="3" id="KW-1185">Reference proteome</keyword>
<feature type="region of interest" description="Disordered" evidence="1">
    <location>
        <begin position="640"/>
        <end position="696"/>
    </location>
</feature>
<gene>
    <name evidence="2" type="ORF">CHILSU_LOCUS10667</name>
</gene>
<feature type="compositionally biased region" description="Low complexity" evidence="1">
    <location>
        <begin position="939"/>
        <end position="948"/>
    </location>
</feature>
<feature type="compositionally biased region" description="Polar residues" evidence="1">
    <location>
        <begin position="515"/>
        <end position="535"/>
    </location>
</feature>
<name>A0ABN8EC08_CHISP</name>
<feature type="region of interest" description="Disordered" evidence="1">
    <location>
        <begin position="716"/>
        <end position="742"/>
    </location>
</feature>
<organism evidence="2 3">
    <name type="scientific">Chilo suppressalis</name>
    <name type="common">Asiatic rice borer moth</name>
    <dbReference type="NCBI Taxonomy" id="168631"/>
    <lineage>
        <taxon>Eukaryota</taxon>
        <taxon>Metazoa</taxon>
        <taxon>Ecdysozoa</taxon>
        <taxon>Arthropoda</taxon>
        <taxon>Hexapoda</taxon>
        <taxon>Insecta</taxon>
        <taxon>Pterygota</taxon>
        <taxon>Neoptera</taxon>
        <taxon>Endopterygota</taxon>
        <taxon>Lepidoptera</taxon>
        <taxon>Glossata</taxon>
        <taxon>Ditrysia</taxon>
        <taxon>Pyraloidea</taxon>
        <taxon>Crambidae</taxon>
        <taxon>Crambinae</taxon>
        <taxon>Chilo</taxon>
    </lineage>
</organism>
<feature type="region of interest" description="Disordered" evidence="1">
    <location>
        <begin position="1352"/>
        <end position="1382"/>
    </location>
</feature>
<feature type="compositionally biased region" description="Basic and acidic residues" evidence="1">
    <location>
        <begin position="719"/>
        <end position="742"/>
    </location>
</feature>
<feature type="compositionally biased region" description="Polar residues" evidence="1">
    <location>
        <begin position="853"/>
        <end position="865"/>
    </location>
</feature>
<feature type="compositionally biased region" description="Basic residues" evidence="1">
    <location>
        <begin position="679"/>
        <end position="689"/>
    </location>
</feature>
<accession>A0ABN8EC08</accession>
<reference evidence="2" key="1">
    <citation type="submission" date="2021-12" db="EMBL/GenBank/DDBJ databases">
        <authorList>
            <person name="King R."/>
        </authorList>
    </citation>
    <scope>NUCLEOTIDE SEQUENCE</scope>
</reference>
<evidence type="ECO:0008006" key="4">
    <source>
        <dbReference type="Google" id="ProtNLM"/>
    </source>
</evidence>
<dbReference type="Proteomes" id="UP001153292">
    <property type="component" value="Chromosome 8"/>
</dbReference>
<feature type="region of interest" description="Disordered" evidence="1">
    <location>
        <begin position="515"/>
        <end position="552"/>
    </location>
</feature>
<sequence>MNIPPFPSQDLAKLVLGYLAEEQLMTAYDEFLQASPYLDAYGNEYDRIFMTSLKNILAEYRAVKIYVETCKPFQLRRKLFQCSNLLEMVKYLILHVDITKIQPQDQSQSIEKQNINNTDSCEVCKSSKLENCTCYNKNTKISNDSSSDDCEVIALDSAVEATALSDLPGHHFTRKKTVFDGNAVESKISSNSNSKLLTSDVASEKSMSSNTVSNMAISRTSENKGTQLDNALITHTDSLQLKEKEEFNHILNQVCHINQSFSTNTKVTNHDLMEGYKHFATGVSGGNSEAVPDSSTEQVYLRVPVSLESSIISNTGKLNKTKQTRTQYLLKVAHVNNTIKPNEVVTITTKNSTILPHLKPKMDESKVKILSDVKVDNNEGIMKMPPVLKNATSTPLLQMQTIVINGTQVFRQKPAEKKLNFTKDEIMAMPTIILAPASGPPQNICSVSCESSNFSSNTNTNITSSARSLCPITIDVDADTPEKVNKDANKAIEVVKDPIEKVILDSNVPKTFDITSASAPKDNSVTGTSETSTPQMLPPIRKSSSTPRRTSHVRVLDFATPRRILHETANKFATTVSDTETVLSENHENNNQMPIITNLNENKGVDTELCNDNTTTKKVYGKKGNWDAELRALAVIPESSAEISHSLNSTSKSVKKKKTSKSSLAKKENDKKSTEKQSSKKRTTKKSEKKKIETEQAEDISKNTVIIPVKPTINIITGTERHSTGSENDKSHNKSNNDKMDTPELERMSLQNEIGAKLNISDLLETPYKQALYDIQMETPRFMGPDLPDDPMSDIKIMNIPTPKFLNSLTPSSYCSRPTDYSSGGSYYKPDDQDYMRVADDFVCPGTSSVSKENKNLDISNSTEVDTSDNNDKNGDKPLRPVRQCTKNVSYYKHANLNIKQTKETDNRTDSLCSDISDHSFCETSIDKESKCNKENKSKTTNKSTSKLVTKKRKTPIKKEISKSFMKIKPRRPTPTKKDDGRRKKKTPDSCTVQGRKKIAKKHEDDVKATPLVVSAPTKSRRKSSTPRKLQCTKSFNSESSGHVSPELLSKSKKDLPESSTVTAHDSDTEQLPLRWSDDGSQDVKAKEPETNTINESEDINKIQEYLKHVTNNDESKEGCLHIDLVKRGFDLETAKIIERELLDTSPHVTSKVPVESNVVVIPETKAEPVVCVTDTKNVNVALEKTLESDCSNNLQIVQDDEEEEVDEVELTVHDCNEHTTNFFSYNHDDTKNMPQKELPKLKDKFSMEVCLDDELSIRLRATPFTSLLDQEPDENFLNYNEQETEMAVRSISNVSKLYTPSKESIKAQCYEIFDSTLTSLDTPLKAKSPKVREEVTVTEIVLEVENIGAKEKSDTKKRKRAQSDNMPDESEPKKSKPGAQYLLNSANIQNIDIESVLSKLHGP</sequence>
<feature type="region of interest" description="Disordered" evidence="1">
    <location>
        <begin position="932"/>
        <end position="1092"/>
    </location>
</feature>